<accession>G4TCE9</accession>
<dbReference type="GO" id="GO:0008270">
    <property type="term" value="F:zinc ion binding"/>
    <property type="evidence" value="ECO:0007669"/>
    <property type="project" value="UniProtKB-KW"/>
</dbReference>
<dbReference type="InterPro" id="IPR053000">
    <property type="entry name" value="WSS1-like_metalloprotease"/>
</dbReference>
<dbReference type="PROSITE" id="PS51397">
    <property type="entry name" value="WLM"/>
    <property type="match status" value="1"/>
</dbReference>
<dbReference type="PROSITE" id="PS50199">
    <property type="entry name" value="ZF_RANBP2_2"/>
    <property type="match status" value="1"/>
</dbReference>
<evidence type="ECO:0000259" key="6">
    <source>
        <dbReference type="PROSITE" id="PS50199"/>
    </source>
</evidence>
<dbReference type="InParanoid" id="G4TCE9"/>
<dbReference type="HOGENOM" id="CLU_023057_1_1_1"/>
<protein>
    <submittedName>
        <fullName evidence="8">Related to WSS1-Protein involved in sister chromatid separation and segregation</fullName>
    </submittedName>
</protein>
<proteinExistence type="predicted"/>
<name>G4TCE9_SERID</name>
<dbReference type="GO" id="GO:0008237">
    <property type="term" value="F:metallopeptidase activity"/>
    <property type="evidence" value="ECO:0007669"/>
    <property type="project" value="TreeGrafter"/>
</dbReference>
<dbReference type="InterPro" id="IPR013536">
    <property type="entry name" value="WLM_dom"/>
</dbReference>
<organism evidence="8 9">
    <name type="scientific">Serendipita indica (strain DSM 11827)</name>
    <name type="common">Root endophyte fungus</name>
    <name type="synonym">Piriformospora indica</name>
    <dbReference type="NCBI Taxonomy" id="1109443"/>
    <lineage>
        <taxon>Eukaryota</taxon>
        <taxon>Fungi</taxon>
        <taxon>Dikarya</taxon>
        <taxon>Basidiomycota</taxon>
        <taxon>Agaricomycotina</taxon>
        <taxon>Agaricomycetes</taxon>
        <taxon>Sebacinales</taxon>
        <taxon>Serendipitaceae</taxon>
        <taxon>Serendipita</taxon>
    </lineage>
</organism>
<dbReference type="STRING" id="1109443.G4TCE9"/>
<evidence type="ECO:0000313" key="8">
    <source>
        <dbReference type="EMBL" id="CCA69003.1"/>
    </source>
</evidence>
<dbReference type="OrthoDB" id="261960at2759"/>
<keyword evidence="1" id="KW-0479">Metal-binding</keyword>
<feature type="region of interest" description="Disordered" evidence="5">
    <location>
        <begin position="229"/>
        <end position="302"/>
    </location>
</feature>
<dbReference type="Pfam" id="PF08325">
    <property type="entry name" value="WLM"/>
    <property type="match status" value="1"/>
</dbReference>
<keyword evidence="3" id="KW-0862">Zinc</keyword>
<feature type="domain" description="WLM" evidence="7">
    <location>
        <begin position="1"/>
        <end position="201"/>
    </location>
</feature>
<comment type="caution">
    <text evidence="8">The sequence shown here is derived from an EMBL/GenBank/DDBJ whole genome shotgun (WGS) entry which is preliminary data.</text>
</comment>
<evidence type="ECO:0000259" key="7">
    <source>
        <dbReference type="PROSITE" id="PS51397"/>
    </source>
</evidence>
<evidence type="ECO:0000313" key="9">
    <source>
        <dbReference type="Proteomes" id="UP000007148"/>
    </source>
</evidence>
<feature type="domain" description="RanBP2-type" evidence="6">
    <location>
        <begin position="306"/>
        <end position="335"/>
    </location>
</feature>
<dbReference type="PANTHER" id="PTHR46622">
    <property type="entry name" value="DNA-DEPENDENT METALLOPROTEASE WSS1"/>
    <property type="match status" value="1"/>
</dbReference>
<evidence type="ECO:0000256" key="4">
    <source>
        <dbReference type="PROSITE-ProRule" id="PRU00322"/>
    </source>
</evidence>
<evidence type="ECO:0000256" key="1">
    <source>
        <dbReference type="ARBA" id="ARBA00022723"/>
    </source>
</evidence>
<dbReference type="eggNOG" id="KOG1558">
    <property type="taxonomic scope" value="Eukaryota"/>
</dbReference>
<evidence type="ECO:0000256" key="3">
    <source>
        <dbReference type="ARBA" id="ARBA00022833"/>
    </source>
</evidence>
<dbReference type="PANTHER" id="PTHR46622:SF1">
    <property type="entry name" value="DNA-DEPENDENT METALLOPROTEASE WSS1"/>
    <property type="match status" value="1"/>
</dbReference>
<reference evidence="8" key="1">
    <citation type="journal article" date="2011" name="PLoS Pathog.">
        <title>Endophytic Life Strategies Decoded by Genome and Transcriptome Analyses of the Mutualistic Root Symbiont Piriformospora indica.</title>
        <authorList>
            <person name="Zuccaro A."/>
            <person name="Lahrmann U."/>
            <person name="Guldener U."/>
            <person name="Langen G."/>
            <person name="Pfiffi S."/>
            <person name="Biedenkopf D."/>
            <person name="Wong P."/>
            <person name="Samans B."/>
            <person name="Grimm C."/>
            <person name="Basiewicz M."/>
            <person name="Murat C."/>
            <person name="Martin F."/>
            <person name="Kogel K.H."/>
        </authorList>
    </citation>
    <scope>NUCLEOTIDE SEQUENCE [LARGE SCALE GENOMIC DNA]</scope>
    <source>
        <strain evidence="8">DSM 11827</strain>
    </source>
</reference>
<gene>
    <name evidence="8" type="ORF">PIIN_02863</name>
</gene>
<dbReference type="GO" id="GO:0005634">
    <property type="term" value="C:nucleus"/>
    <property type="evidence" value="ECO:0007669"/>
    <property type="project" value="TreeGrafter"/>
</dbReference>
<dbReference type="PROSITE" id="PS01358">
    <property type="entry name" value="ZF_RANBP2_1"/>
    <property type="match status" value="1"/>
</dbReference>
<dbReference type="Gene3D" id="2.30.30.380">
    <property type="entry name" value="Zn-finger domain of Sec23/24"/>
    <property type="match status" value="1"/>
</dbReference>
<dbReference type="SUPFAM" id="SSF90209">
    <property type="entry name" value="Ran binding protein zinc finger-like"/>
    <property type="match status" value="1"/>
</dbReference>
<dbReference type="EMBL" id="CAFZ01000044">
    <property type="protein sequence ID" value="CCA69003.1"/>
    <property type="molecule type" value="Genomic_DNA"/>
</dbReference>
<dbReference type="AlphaFoldDB" id="G4TCE9"/>
<dbReference type="OMA" id="GTLCEFY"/>
<dbReference type="InterPro" id="IPR001876">
    <property type="entry name" value="Znf_RanBP2"/>
</dbReference>
<keyword evidence="9" id="KW-1185">Reference proteome</keyword>
<evidence type="ECO:0000256" key="2">
    <source>
        <dbReference type="ARBA" id="ARBA00022771"/>
    </source>
</evidence>
<dbReference type="InterPro" id="IPR036443">
    <property type="entry name" value="Znf_RanBP2_sf"/>
</dbReference>
<dbReference type="Proteomes" id="UP000007148">
    <property type="component" value="Unassembled WGS sequence"/>
</dbReference>
<evidence type="ECO:0000256" key="5">
    <source>
        <dbReference type="SAM" id="MobiDB-lite"/>
    </source>
</evidence>
<feature type="compositionally biased region" description="Basic and acidic residues" evidence="5">
    <location>
        <begin position="252"/>
        <end position="261"/>
    </location>
</feature>
<keyword evidence="2 4" id="KW-0863">Zinc-finger</keyword>
<reference evidence="8" key="2">
    <citation type="submission" date="2011-05" db="EMBL/GenBank/DDBJ databases">
        <authorList>
            <person name="MIPS"/>
        </authorList>
    </citation>
    <scope>NUCLEOTIDE SEQUENCE</scope>
    <source>
        <strain evidence="8">DSM 11827</strain>
    </source>
</reference>
<sequence>MSGNTYIKSFTHLKDKPNEKQALEMLKRIASLVKPIMRAHNWVLPVLSEFFPTNPGLLGMNVNHGEKIYLRLRPHHSPSWFMDEEEVVGTMLHELTHNVHGPHDDKFYKFLSGLEDEYYALRVKGYSGEGFQSEGKRLGFGVGHNVPMSQARSKAIAAAEQRQKMAGIMAGSGSKLGGGFVQRGGKTARELAAEAASRRALDEKKCASLSEEVINREMEEALAQSILDIPDIDVPPSPPRIASTSSLPPERVPARRPDRTHSVLASRASAAVERRMANGNQSNAPYPPPNHGSGASKRRAATEPMASKGWDCPICTLINSSLALQCEACGLNRPVDPLVGWTCLGCGQGGNQVEWWTCKACGRMKSEVAGG</sequence>
<dbReference type="GO" id="GO:0006281">
    <property type="term" value="P:DNA repair"/>
    <property type="evidence" value="ECO:0007669"/>
    <property type="project" value="TreeGrafter"/>
</dbReference>